<keyword evidence="3" id="KW-1185">Reference proteome</keyword>
<dbReference type="AlphaFoldDB" id="G7DWJ3"/>
<dbReference type="HOGENOM" id="CLU_754565_0_0_1"/>
<evidence type="ECO:0000256" key="1">
    <source>
        <dbReference type="SAM" id="MobiDB-lite"/>
    </source>
</evidence>
<dbReference type="EMBL" id="BABT02000052">
    <property type="protein sequence ID" value="GAA94953.1"/>
    <property type="molecule type" value="Genomic_DNA"/>
</dbReference>
<dbReference type="RefSeq" id="XP_014565928.1">
    <property type="nucleotide sequence ID" value="XM_014710442.1"/>
</dbReference>
<reference evidence="2 3" key="2">
    <citation type="journal article" date="2012" name="Open Biol.">
        <title>Characteristics of nucleosomes and linker DNA regions on the genome of the basidiomycete Mixia osmundae revealed by mono- and dinucleosome mapping.</title>
        <authorList>
            <person name="Nishida H."/>
            <person name="Kondo S."/>
            <person name="Matsumoto T."/>
            <person name="Suzuki Y."/>
            <person name="Yoshikawa H."/>
            <person name="Taylor T.D."/>
            <person name="Sugiyama J."/>
        </authorList>
    </citation>
    <scope>NUCLEOTIDE SEQUENCE [LARGE SCALE GENOMIC DNA]</scope>
    <source>
        <strain evidence="3">CBS 9802 / IAM 14324 / JCM 22182 / KY 12970</strain>
    </source>
</reference>
<proteinExistence type="predicted"/>
<feature type="region of interest" description="Disordered" evidence="1">
    <location>
        <begin position="27"/>
        <end position="51"/>
    </location>
</feature>
<dbReference type="Proteomes" id="UP000009131">
    <property type="component" value="Unassembled WGS sequence"/>
</dbReference>
<name>G7DWJ3_MIXOS</name>
<accession>G7DWJ3</accession>
<dbReference type="InParanoid" id="G7DWJ3"/>
<gene>
    <name evidence="2" type="primary">Mo01608</name>
    <name evidence="2" type="ORF">E5Q_01608</name>
</gene>
<dbReference type="OrthoDB" id="3251634at2759"/>
<protein>
    <submittedName>
        <fullName evidence="2">Uncharacterized protein</fullName>
    </submittedName>
</protein>
<reference evidence="2 3" key="1">
    <citation type="journal article" date="2011" name="J. Gen. Appl. Microbiol.">
        <title>Draft genome sequencing of the enigmatic basidiomycete Mixia osmundae.</title>
        <authorList>
            <person name="Nishida H."/>
            <person name="Nagatsuka Y."/>
            <person name="Sugiyama J."/>
        </authorList>
    </citation>
    <scope>NUCLEOTIDE SEQUENCE [LARGE SCALE GENOMIC DNA]</scope>
    <source>
        <strain evidence="3">CBS 9802 / IAM 14324 / JCM 22182 / KY 12970</strain>
    </source>
</reference>
<sequence length="367" mass="38137">MRGASDGLPCICGGSLRLEASLLSMPGRRASTKDMTSPATRKSMRSVAASSSALSRISPSISPWRPLTVQSQTLGVASSVSKAERPPVCGISRSFSTSKSVSRSPTMRMLGSPSVRTRLTNLTFYTAAVMAIITVSASVLPCPARHTAQNDASTSKEDSAPAFYPAPQVSGFPSCAMVKLSAIVAAAAFAGYAAAAPAAAATTAKPDPNSAIGSILGAARLLNNISVFIPVDTAPQDNLVQASFFVNNPLAKNGILNEDLYLNSIKATASVNKTVYASFSYTFKPALRVAAGKTVSSPVIPNVKLVQGFDNSLGLLDAFGGPVGYFDVASIINATAKSSLLFGAISAPTTLQLNYNEKNVTTYFNFE</sequence>
<comment type="caution">
    <text evidence="2">The sequence shown here is derived from an EMBL/GenBank/DDBJ whole genome shotgun (WGS) entry which is preliminary data.</text>
</comment>
<organism evidence="2 3">
    <name type="scientific">Mixia osmundae (strain CBS 9802 / IAM 14324 / JCM 22182 / KY 12970)</name>
    <dbReference type="NCBI Taxonomy" id="764103"/>
    <lineage>
        <taxon>Eukaryota</taxon>
        <taxon>Fungi</taxon>
        <taxon>Dikarya</taxon>
        <taxon>Basidiomycota</taxon>
        <taxon>Pucciniomycotina</taxon>
        <taxon>Mixiomycetes</taxon>
        <taxon>Mixiales</taxon>
        <taxon>Mixiaceae</taxon>
        <taxon>Mixia</taxon>
    </lineage>
</organism>
<evidence type="ECO:0000313" key="2">
    <source>
        <dbReference type="EMBL" id="GAA94953.1"/>
    </source>
</evidence>
<evidence type="ECO:0000313" key="3">
    <source>
        <dbReference type="Proteomes" id="UP000009131"/>
    </source>
</evidence>